<dbReference type="PANTHER" id="PTHR24416:SF611">
    <property type="entry name" value="TYROSINE-PROTEIN KINASE TRANSMEMBRANE RECEPTOR ROR"/>
    <property type="match status" value="1"/>
</dbReference>
<sequence length="889" mass="100709">MDITKRKTTVTMTASYIFIMFLTVHSQMIRRSPPSVELQDVDESLDIIFHNNLTLVCKSSEYSNVPPIKWYFTPRMGQQIELKNDANVFIQNEPRMSTLVKKDMNFPDEGLYECAVNASSENRKDSVNVIIVVPIFVSTTRETVDVIEEGMAELRCKYCVKPDLDLQAYWKKNDKLLPNISRYKQSVIKSYDWCGQLILSVNTAYPNDSGNYSCIAATLRDRASAWKQMTVRPRVPVIIVLEEQPRTVTIGSNLTITAYIPYYTDMKNKIKWFFKGRNEVISDTIYIQKYKVEERRSDNDTGSVLELAILITSFEQNGTYEIFAEVENNRRVNESVVVIVRGKPMVDCGSPTIEALPESNTIISCAITGYPETNSLDWFHETYPLSTNDKYKIENSGFPAVHAMSQLKVLRITTNDLGNYTCKARNSLGLGSWTGVLKVASHQIVSTSPSSNTNTGSLPRTSQKTSPLNDGNSSGRKEPPPLTGEATNVATIIGAVCGIVAMIIAVVVLICYLKRKSISNSKKNNLNYEYNFGQNTLRLEDLPGYINPSYEEENRKKPMKRTATKLNTYISLANDKMDFPRNRLQLGVDIGEGRFGKVIQARAQNITGNGKWELVAVKTYRPSSTDAEKEDLFQELEIMRKIPPHQNVVKLLGFCASKGPLLIILEHVSHGSLLSYLRKCRPSSRTSIDSSASFLQPRSKDLCYFALHIAKGMTHIADIGIIHRDLATRNILLSKDFVCKICDFGLARDVEGVDVYERTSKGPLPVRWMAPEALDQQYYTRKSDVWSYGVLLWEIITLGATPYSGMSAIEVVNKVLNGMFLQRPLHCREEMYDLMVQCWSMEGDRRPSFAQIVTHLESLLDVDSDYFEFDDYEESVYSWMDPQRADERV</sequence>
<evidence type="ECO:0000256" key="19">
    <source>
        <dbReference type="PIRSR" id="PIRSR000615-3"/>
    </source>
</evidence>
<evidence type="ECO:0000256" key="17">
    <source>
        <dbReference type="PIRSR" id="PIRSR000615-1"/>
    </source>
</evidence>
<evidence type="ECO:0000256" key="13">
    <source>
        <dbReference type="ARBA" id="ARBA00023170"/>
    </source>
</evidence>
<feature type="transmembrane region" description="Helical" evidence="22">
    <location>
        <begin position="489"/>
        <end position="513"/>
    </location>
</feature>
<evidence type="ECO:0000256" key="16">
    <source>
        <dbReference type="ARBA" id="ARBA00051243"/>
    </source>
</evidence>
<dbReference type="Pfam" id="PF07679">
    <property type="entry name" value="I-set"/>
    <property type="match status" value="1"/>
</dbReference>
<evidence type="ECO:0000256" key="3">
    <source>
        <dbReference type="ARBA" id="ARBA00022553"/>
    </source>
</evidence>
<evidence type="ECO:0000259" key="24">
    <source>
        <dbReference type="PROSITE" id="PS50835"/>
    </source>
</evidence>
<feature type="binding site" evidence="18 20">
    <location>
        <position position="618"/>
    </location>
    <ligand>
        <name>ATP</name>
        <dbReference type="ChEBI" id="CHEBI:30616"/>
    </ligand>
</feature>
<organism evidence="25 26">
    <name type="scientific">Potamilus streckersoni</name>
    <dbReference type="NCBI Taxonomy" id="2493646"/>
    <lineage>
        <taxon>Eukaryota</taxon>
        <taxon>Metazoa</taxon>
        <taxon>Spiralia</taxon>
        <taxon>Lophotrochozoa</taxon>
        <taxon>Mollusca</taxon>
        <taxon>Bivalvia</taxon>
        <taxon>Autobranchia</taxon>
        <taxon>Heteroconchia</taxon>
        <taxon>Palaeoheterodonta</taxon>
        <taxon>Unionida</taxon>
        <taxon>Unionoidea</taxon>
        <taxon>Unionidae</taxon>
        <taxon>Ambleminae</taxon>
        <taxon>Lampsilini</taxon>
        <taxon>Potamilus</taxon>
    </lineage>
</organism>
<dbReference type="Gene3D" id="3.30.200.20">
    <property type="entry name" value="Phosphorylase Kinase, domain 1"/>
    <property type="match status" value="1"/>
</dbReference>
<reference evidence="25" key="2">
    <citation type="journal article" date="2021" name="Genome Biol. Evol.">
        <title>Developing a high-quality reference genome for a parasitic bivalve with doubly uniparental inheritance (Bivalvia: Unionida).</title>
        <authorList>
            <person name="Smith C.H."/>
        </authorList>
    </citation>
    <scope>NUCLEOTIDE SEQUENCE</scope>
    <source>
        <strain evidence="25">CHS0354</strain>
        <tissue evidence="25">Mantle</tissue>
    </source>
</reference>
<dbReference type="PANTHER" id="PTHR24416">
    <property type="entry name" value="TYROSINE-PROTEIN KINASE RECEPTOR"/>
    <property type="match status" value="1"/>
</dbReference>
<dbReference type="InterPro" id="IPR001245">
    <property type="entry name" value="Ser-Thr/Tyr_kinase_cat_dom"/>
</dbReference>
<dbReference type="PIRSF" id="PIRSF000615">
    <property type="entry name" value="TyrPK_CSF1-R"/>
    <property type="match status" value="1"/>
</dbReference>
<evidence type="ECO:0000256" key="6">
    <source>
        <dbReference type="ARBA" id="ARBA00022741"/>
    </source>
</evidence>
<evidence type="ECO:0000256" key="5">
    <source>
        <dbReference type="ARBA" id="ARBA00022692"/>
    </source>
</evidence>
<keyword evidence="8 18" id="KW-0067">ATP-binding</keyword>
<evidence type="ECO:0000256" key="22">
    <source>
        <dbReference type="SAM" id="Phobius"/>
    </source>
</evidence>
<dbReference type="SMART" id="SM00409">
    <property type="entry name" value="IG"/>
    <property type="match status" value="4"/>
</dbReference>
<feature type="binding site" evidence="18">
    <location>
        <begin position="591"/>
        <end position="598"/>
    </location>
    <ligand>
        <name>ATP</name>
        <dbReference type="ChEBI" id="CHEBI:30616"/>
    </ligand>
</feature>
<keyword evidence="4" id="KW-0808">Transferase</keyword>
<evidence type="ECO:0000256" key="9">
    <source>
        <dbReference type="ARBA" id="ARBA00022989"/>
    </source>
</evidence>
<dbReference type="InterPro" id="IPR036179">
    <property type="entry name" value="Ig-like_dom_sf"/>
</dbReference>
<evidence type="ECO:0000256" key="8">
    <source>
        <dbReference type="ARBA" id="ARBA00022840"/>
    </source>
</evidence>
<dbReference type="PROSITE" id="PS50835">
    <property type="entry name" value="IG_LIKE"/>
    <property type="match status" value="3"/>
</dbReference>
<feature type="domain" description="Ig-like" evidence="24">
    <location>
        <begin position="134"/>
        <end position="232"/>
    </location>
</feature>
<keyword evidence="11" id="KW-0829">Tyrosine-protein kinase</keyword>
<dbReference type="AlphaFoldDB" id="A0AAE0WH15"/>
<evidence type="ECO:0000259" key="23">
    <source>
        <dbReference type="PROSITE" id="PS50011"/>
    </source>
</evidence>
<keyword evidence="26" id="KW-1185">Reference proteome</keyword>
<evidence type="ECO:0000256" key="10">
    <source>
        <dbReference type="ARBA" id="ARBA00023136"/>
    </source>
</evidence>
<evidence type="ECO:0000256" key="4">
    <source>
        <dbReference type="ARBA" id="ARBA00022679"/>
    </source>
</evidence>
<dbReference type="SUPFAM" id="SSF48726">
    <property type="entry name" value="Immunoglobulin"/>
    <property type="match status" value="4"/>
</dbReference>
<keyword evidence="6 18" id="KW-0547">Nucleotide-binding</keyword>
<dbReference type="EC" id="2.7.10.1" evidence="2"/>
<evidence type="ECO:0000256" key="20">
    <source>
        <dbReference type="PROSITE-ProRule" id="PRU10141"/>
    </source>
</evidence>
<gene>
    <name evidence="25" type="ORF">CHS0354_031159</name>
</gene>
<dbReference type="InterPro" id="IPR013098">
    <property type="entry name" value="Ig_I-set"/>
</dbReference>
<dbReference type="InterPro" id="IPR003598">
    <property type="entry name" value="Ig_sub2"/>
</dbReference>
<dbReference type="InterPro" id="IPR050122">
    <property type="entry name" value="RTK"/>
</dbReference>
<dbReference type="GO" id="GO:0005524">
    <property type="term" value="F:ATP binding"/>
    <property type="evidence" value="ECO:0007669"/>
    <property type="project" value="UniProtKB-UniRule"/>
</dbReference>
<evidence type="ECO:0000256" key="12">
    <source>
        <dbReference type="ARBA" id="ARBA00023157"/>
    </source>
</evidence>
<dbReference type="FunFam" id="1.10.510.10:FF:000554">
    <property type="entry name" value="Predicted protein"/>
    <property type="match status" value="1"/>
</dbReference>
<evidence type="ECO:0000256" key="15">
    <source>
        <dbReference type="ARBA" id="ARBA00023319"/>
    </source>
</evidence>
<dbReference type="InterPro" id="IPR011009">
    <property type="entry name" value="Kinase-like_dom_sf"/>
</dbReference>
<dbReference type="InterPro" id="IPR003599">
    <property type="entry name" value="Ig_sub"/>
</dbReference>
<evidence type="ECO:0000313" key="25">
    <source>
        <dbReference type="EMBL" id="KAK3612090.1"/>
    </source>
</evidence>
<dbReference type="PROSITE" id="PS50011">
    <property type="entry name" value="PROTEIN_KINASE_DOM"/>
    <property type="match status" value="1"/>
</dbReference>
<dbReference type="CDD" id="cd00192">
    <property type="entry name" value="PTKc"/>
    <property type="match status" value="1"/>
</dbReference>
<reference evidence="25" key="3">
    <citation type="submission" date="2023-05" db="EMBL/GenBank/DDBJ databases">
        <authorList>
            <person name="Smith C.H."/>
        </authorList>
    </citation>
    <scope>NUCLEOTIDE SEQUENCE</scope>
    <source>
        <strain evidence="25">CHS0354</strain>
        <tissue evidence="25">Mantle</tissue>
    </source>
</reference>
<dbReference type="EMBL" id="JAEAOA010001867">
    <property type="protein sequence ID" value="KAK3612090.1"/>
    <property type="molecule type" value="Genomic_DNA"/>
</dbReference>
<evidence type="ECO:0000256" key="2">
    <source>
        <dbReference type="ARBA" id="ARBA00011902"/>
    </source>
</evidence>
<dbReference type="PROSITE" id="PS00109">
    <property type="entry name" value="PROTEIN_KINASE_TYR"/>
    <property type="match status" value="1"/>
</dbReference>
<dbReference type="SMART" id="SM00408">
    <property type="entry name" value="IGc2"/>
    <property type="match status" value="3"/>
</dbReference>
<dbReference type="GO" id="GO:0005886">
    <property type="term" value="C:plasma membrane"/>
    <property type="evidence" value="ECO:0007669"/>
    <property type="project" value="TreeGrafter"/>
</dbReference>
<dbReference type="GO" id="GO:0043235">
    <property type="term" value="C:receptor complex"/>
    <property type="evidence" value="ECO:0007669"/>
    <property type="project" value="TreeGrafter"/>
</dbReference>
<feature type="transmembrane region" description="Helical" evidence="22">
    <location>
        <begin position="12"/>
        <end position="29"/>
    </location>
</feature>
<feature type="binding site" evidence="19">
    <location>
        <position position="730"/>
    </location>
    <ligand>
        <name>Mg(2+)</name>
        <dbReference type="ChEBI" id="CHEBI:18420"/>
    </ligand>
</feature>
<feature type="binding site" evidence="18">
    <location>
        <position position="729"/>
    </location>
    <ligand>
        <name>ATP</name>
        <dbReference type="ChEBI" id="CHEBI:30616"/>
    </ligand>
</feature>
<keyword evidence="3" id="KW-0597">Phosphoprotein</keyword>
<dbReference type="Gene3D" id="1.10.510.10">
    <property type="entry name" value="Transferase(Phosphotransferase) domain 1"/>
    <property type="match status" value="1"/>
</dbReference>
<evidence type="ECO:0000256" key="21">
    <source>
        <dbReference type="SAM" id="MobiDB-lite"/>
    </source>
</evidence>
<dbReference type="Gene3D" id="2.60.40.10">
    <property type="entry name" value="Immunoglobulins"/>
    <property type="match status" value="3"/>
</dbReference>
<dbReference type="GO" id="GO:0046872">
    <property type="term" value="F:metal ion binding"/>
    <property type="evidence" value="ECO:0007669"/>
    <property type="project" value="UniProtKB-KW"/>
</dbReference>
<keyword evidence="7" id="KW-0418">Kinase</keyword>
<dbReference type="SMART" id="SM00219">
    <property type="entry name" value="TyrKc"/>
    <property type="match status" value="1"/>
</dbReference>
<evidence type="ECO:0000256" key="18">
    <source>
        <dbReference type="PIRSR" id="PIRSR000615-2"/>
    </source>
</evidence>
<name>A0AAE0WH15_9BIVA</name>
<comment type="subcellular location">
    <subcellularLocation>
        <location evidence="1">Membrane</location>
        <topology evidence="1">Single-pass membrane protein</topology>
    </subcellularLocation>
</comment>
<keyword evidence="10 22" id="KW-0472">Membrane</keyword>
<keyword evidence="19" id="KW-0460">Magnesium</keyword>
<keyword evidence="9 22" id="KW-1133">Transmembrane helix</keyword>
<feature type="active site" description="Proton acceptor" evidence="17">
    <location>
        <position position="725"/>
    </location>
</feature>
<evidence type="ECO:0000256" key="11">
    <source>
        <dbReference type="ARBA" id="ARBA00023137"/>
    </source>
</evidence>
<feature type="compositionally biased region" description="Low complexity" evidence="21">
    <location>
        <begin position="446"/>
        <end position="457"/>
    </location>
</feature>
<keyword evidence="19" id="KW-0479">Metal-binding</keyword>
<proteinExistence type="predicted"/>
<protein>
    <recommendedName>
        <fullName evidence="2">receptor protein-tyrosine kinase</fullName>
        <ecNumber evidence="2">2.7.10.1</ecNumber>
    </recommendedName>
</protein>
<dbReference type="PROSITE" id="PS00107">
    <property type="entry name" value="PROTEIN_KINASE_ATP"/>
    <property type="match status" value="1"/>
</dbReference>
<keyword evidence="5 22" id="KW-0812">Transmembrane</keyword>
<dbReference type="SUPFAM" id="SSF56112">
    <property type="entry name" value="Protein kinase-like (PK-like)"/>
    <property type="match status" value="1"/>
</dbReference>
<dbReference type="Proteomes" id="UP001195483">
    <property type="component" value="Unassembled WGS sequence"/>
</dbReference>
<comment type="catalytic activity">
    <reaction evidence="16">
        <text>L-tyrosyl-[protein] + ATP = O-phospho-L-tyrosyl-[protein] + ADP + H(+)</text>
        <dbReference type="Rhea" id="RHEA:10596"/>
        <dbReference type="Rhea" id="RHEA-COMP:10136"/>
        <dbReference type="Rhea" id="RHEA-COMP:20101"/>
        <dbReference type="ChEBI" id="CHEBI:15378"/>
        <dbReference type="ChEBI" id="CHEBI:30616"/>
        <dbReference type="ChEBI" id="CHEBI:46858"/>
        <dbReference type="ChEBI" id="CHEBI:61978"/>
        <dbReference type="ChEBI" id="CHEBI:456216"/>
        <dbReference type="EC" id="2.7.10.1"/>
    </reaction>
</comment>
<keyword evidence="15" id="KW-0393">Immunoglobulin domain</keyword>
<evidence type="ECO:0000256" key="7">
    <source>
        <dbReference type="ARBA" id="ARBA00022777"/>
    </source>
</evidence>
<evidence type="ECO:0000256" key="14">
    <source>
        <dbReference type="ARBA" id="ARBA00023180"/>
    </source>
</evidence>
<dbReference type="InterPro" id="IPR017441">
    <property type="entry name" value="Protein_kinase_ATP_BS"/>
</dbReference>
<reference evidence="25" key="1">
    <citation type="journal article" date="2021" name="Genome Biol. Evol.">
        <title>A High-Quality Reference Genome for a Parasitic Bivalve with Doubly Uniparental Inheritance (Bivalvia: Unionida).</title>
        <authorList>
            <person name="Smith C.H."/>
        </authorList>
    </citation>
    <scope>NUCLEOTIDE SEQUENCE</scope>
    <source>
        <strain evidence="25">CHS0354</strain>
    </source>
</reference>
<feature type="compositionally biased region" description="Polar residues" evidence="21">
    <location>
        <begin position="458"/>
        <end position="474"/>
    </location>
</feature>
<dbReference type="InterPro" id="IPR020635">
    <property type="entry name" value="Tyr_kinase_cat_dom"/>
</dbReference>
<feature type="domain" description="Ig-like" evidence="24">
    <location>
        <begin position="344"/>
        <end position="427"/>
    </location>
</feature>
<evidence type="ECO:0000313" key="26">
    <source>
        <dbReference type="Proteomes" id="UP001195483"/>
    </source>
</evidence>
<feature type="region of interest" description="Disordered" evidence="21">
    <location>
        <begin position="446"/>
        <end position="483"/>
    </location>
</feature>
<dbReference type="GO" id="GO:0004714">
    <property type="term" value="F:transmembrane receptor protein tyrosine kinase activity"/>
    <property type="evidence" value="ECO:0007669"/>
    <property type="project" value="UniProtKB-EC"/>
</dbReference>
<keyword evidence="13" id="KW-0675">Receptor</keyword>
<dbReference type="InterPro" id="IPR000719">
    <property type="entry name" value="Prot_kinase_dom"/>
</dbReference>
<dbReference type="CDD" id="cd00096">
    <property type="entry name" value="Ig"/>
    <property type="match status" value="1"/>
</dbReference>
<dbReference type="GO" id="GO:0007169">
    <property type="term" value="P:cell surface receptor protein tyrosine kinase signaling pathway"/>
    <property type="evidence" value="ECO:0007669"/>
    <property type="project" value="TreeGrafter"/>
</dbReference>
<evidence type="ECO:0000256" key="1">
    <source>
        <dbReference type="ARBA" id="ARBA00004167"/>
    </source>
</evidence>
<dbReference type="InterPro" id="IPR007110">
    <property type="entry name" value="Ig-like_dom"/>
</dbReference>
<keyword evidence="14" id="KW-0325">Glycoprotein</keyword>
<feature type="domain" description="Ig-like" evidence="24">
    <location>
        <begin position="34"/>
        <end position="130"/>
    </location>
</feature>
<feature type="binding site" evidence="19">
    <location>
        <position position="743"/>
    </location>
    <ligand>
        <name>Mg(2+)</name>
        <dbReference type="ChEBI" id="CHEBI:18420"/>
    </ligand>
</feature>
<dbReference type="InterPro" id="IPR013783">
    <property type="entry name" value="Ig-like_fold"/>
</dbReference>
<dbReference type="Pfam" id="PF07714">
    <property type="entry name" value="PK_Tyr_Ser-Thr"/>
    <property type="match status" value="1"/>
</dbReference>
<dbReference type="PRINTS" id="PR00109">
    <property type="entry name" value="TYRKINASE"/>
</dbReference>
<accession>A0AAE0WH15</accession>
<comment type="caution">
    <text evidence="25">The sequence shown here is derived from an EMBL/GenBank/DDBJ whole genome shotgun (WGS) entry which is preliminary data.</text>
</comment>
<dbReference type="InterPro" id="IPR008266">
    <property type="entry name" value="Tyr_kinase_AS"/>
</dbReference>
<keyword evidence="12" id="KW-1015">Disulfide bond</keyword>
<feature type="domain" description="Protein kinase" evidence="23">
    <location>
        <begin position="584"/>
        <end position="860"/>
    </location>
</feature>